<feature type="signal peptide" evidence="1">
    <location>
        <begin position="1"/>
        <end position="25"/>
    </location>
</feature>
<dbReference type="InterPro" id="IPR013096">
    <property type="entry name" value="Cupin_2"/>
</dbReference>
<evidence type="ECO:0000259" key="2">
    <source>
        <dbReference type="Pfam" id="PF07883"/>
    </source>
</evidence>
<feature type="chain" id="PRO_5015189785" evidence="1">
    <location>
        <begin position="26"/>
        <end position="140"/>
    </location>
</feature>
<dbReference type="Proteomes" id="UP000245698">
    <property type="component" value="Unassembled WGS sequence"/>
</dbReference>
<dbReference type="InterPro" id="IPR011051">
    <property type="entry name" value="RmlC_Cupin_sf"/>
</dbReference>
<proteinExistence type="predicted"/>
<evidence type="ECO:0000313" key="4">
    <source>
        <dbReference type="Proteomes" id="UP000245698"/>
    </source>
</evidence>
<evidence type="ECO:0000313" key="3">
    <source>
        <dbReference type="EMBL" id="SJM35455.1"/>
    </source>
</evidence>
<dbReference type="PROSITE" id="PS51257">
    <property type="entry name" value="PROKAR_LIPOPROTEIN"/>
    <property type="match status" value="1"/>
</dbReference>
<dbReference type="EMBL" id="FUIG01000092">
    <property type="protein sequence ID" value="SJM35455.1"/>
    <property type="molecule type" value="Genomic_DNA"/>
</dbReference>
<dbReference type="RefSeq" id="WP_123151692.1">
    <property type="nucleotide sequence ID" value="NZ_FUIG01000092.1"/>
</dbReference>
<dbReference type="AlphaFoldDB" id="A0A2P9AWC6"/>
<dbReference type="PANTHER" id="PTHR38599:SF1">
    <property type="entry name" value="CUPIN DOMAIN PROTEIN (AFU_ORTHOLOGUE AFUA_3G13620)"/>
    <property type="match status" value="1"/>
</dbReference>
<dbReference type="SUPFAM" id="SSF51182">
    <property type="entry name" value="RmlC-like cupins"/>
    <property type="match status" value="1"/>
</dbReference>
<organism evidence="3 4">
    <name type="scientific">Mesorhizobium delmotii</name>
    <dbReference type="NCBI Taxonomy" id="1631247"/>
    <lineage>
        <taxon>Bacteria</taxon>
        <taxon>Pseudomonadati</taxon>
        <taxon>Pseudomonadota</taxon>
        <taxon>Alphaproteobacteria</taxon>
        <taxon>Hyphomicrobiales</taxon>
        <taxon>Phyllobacteriaceae</taxon>
        <taxon>Mesorhizobium</taxon>
    </lineage>
</organism>
<dbReference type="InterPro" id="IPR014710">
    <property type="entry name" value="RmlC-like_jellyroll"/>
</dbReference>
<evidence type="ECO:0000256" key="1">
    <source>
        <dbReference type="SAM" id="SignalP"/>
    </source>
</evidence>
<keyword evidence="4" id="KW-1185">Reference proteome</keyword>
<name>A0A2P9AWC6_9HYPH</name>
<feature type="domain" description="Cupin type-2" evidence="2">
    <location>
        <begin position="59"/>
        <end position="115"/>
    </location>
</feature>
<dbReference type="PANTHER" id="PTHR38599">
    <property type="entry name" value="CUPIN DOMAIN PROTEIN (AFU_ORTHOLOGUE AFUA_3G13620)"/>
    <property type="match status" value="1"/>
</dbReference>
<accession>A0A2P9AWC6</accession>
<protein>
    <submittedName>
        <fullName evidence="3">Cupin 2, conserved barrel (Modular protein)</fullName>
    </submittedName>
</protein>
<dbReference type="Gene3D" id="2.60.120.10">
    <property type="entry name" value="Jelly Rolls"/>
    <property type="match status" value="1"/>
</dbReference>
<gene>
    <name evidence="3" type="ORF">BQ8482_80089</name>
</gene>
<keyword evidence="1" id="KW-0732">Signal</keyword>
<dbReference type="Pfam" id="PF07883">
    <property type="entry name" value="Cupin_2"/>
    <property type="match status" value="1"/>
</dbReference>
<sequence>MHELRYTLALCAALSCFAWTGPLGAQEKPAAATDQQPIKRTPLQRFDVPGTAYETVIGIAEIAPNVSVGRHTHPGPESGYIIEGSFELLIDGEPPRHLAAGQSYQVPPAKVHDARTGPAGAKVIATYVVEKGKPIASPIE</sequence>
<reference evidence="4" key="1">
    <citation type="submission" date="2016-12" db="EMBL/GenBank/DDBJ databases">
        <authorList>
            <person name="Brunel B."/>
        </authorList>
    </citation>
    <scope>NUCLEOTIDE SEQUENCE [LARGE SCALE GENOMIC DNA]</scope>
</reference>
<dbReference type="CDD" id="cd02235">
    <property type="entry name" value="cupin_BLL4011-like"/>
    <property type="match status" value="1"/>
</dbReference>